<sequence length="250" mass="27095">MKKLTLKIRLALLSPALLIATAFSNVNIGQAQTSALKIVGRDAATNATTNLQVWSGRSSVIDFSQTGEVITYIRLADPSRAVFNTDAELKTNQARTIFVQPIQPLQFPGATTANITNLFIKTRSPEGIERLYTFNVVHRDGQPTNNGIAISTVVPGREPSVTLADNRTAALRDIEGGLDIAIRRGYTPPNDPVVFKVREFIALARNGTAIAKAAEKTNLSMSVVISLGQLGLSREPLYEIPKTPSHKLSF</sequence>
<keyword evidence="2" id="KW-0614">Plasmid</keyword>
<keyword evidence="3" id="KW-1185">Reference proteome</keyword>
<reference evidence="2 3" key="1">
    <citation type="submission" date="2012-05" db="EMBL/GenBank/DDBJ databases">
        <title>Finished plasmid 1 of genome of Oscillatoria sp. PCC 7112.</title>
        <authorList>
            <consortium name="US DOE Joint Genome Institute"/>
            <person name="Gugger M."/>
            <person name="Coursin T."/>
            <person name="Rippka R."/>
            <person name="Tandeau De Marsac N."/>
            <person name="Huntemann M."/>
            <person name="Wei C.-L."/>
            <person name="Han J."/>
            <person name="Detter J.C."/>
            <person name="Han C."/>
            <person name="Tapia R."/>
            <person name="Davenport K."/>
            <person name="Daligault H."/>
            <person name="Erkkila T."/>
            <person name="Gu W."/>
            <person name="Munk A.C.C."/>
            <person name="Teshima H."/>
            <person name="Xu Y."/>
            <person name="Chain P."/>
            <person name="Chen A."/>
            <person name="Krypides N."/>
            <person name="Mavromatis K."/>
            <person name="Markowitz V."/>
            <person name="Szeto E."/>
            <person name="Ivanova N."/>
            <person name="Mikhailova N."/>
            <person name="Ovchinnikova G."/>
            <person name="Pagani I."/>
            <person name="Pati A."/>
            <person name="Goodwin L."/>
            <person name="Peters L."/>
            <person name="Pitluck S."/>
            <person name="Woyke T."/>
            <person name="Kerfeld C."/>
        </authorList>
    </citation>
    <scope>NUCLEOTIDE SEQUENCE [LARGE SCALE GENOMIC DNA]</scope>
    <source>
        <strain evidence="2 3">PCC 7112</strain>
        <plasmid evidence="2 3">pOSC7112.01</plasmid>
    </source>
</reference>
<name>K9VSL9_9CYAN</name>
<evidence type="ECO:0000313" key="2">
    <source>
        <dbReference type="EMBL" id="AFZ10559.1"/>
    </source>
</evidence>
<dbReference type="Proteomes" id="UP000010478">
    <property type="component" value="Plasmid pOSC7112.01"/>
</dbReference>
<dbReference type="RefSeq" id="WP_015211731.1">
    <property type="nucleotide sequence ID" value="NC_019763.1"/>
</dbReference>
<keyword evidence="1" id="KW-0732">Signal</keyword>
<evidence type="ECO:0000256" key="1">
    <source>
        <dbReference type="SAM" id="SignalP"/>
    </source>
</evidence>
<feature type="signal peptide" evidence="1">
    <location>
        <begin position="1"/>
        <end position="24"/>
    </location>
</feature>
<dbReference type="EMBL" id="CP003615">
    <property type="protein sequence ID" value="AFZ10559.1"/>
    <property type="molecule type" value="Genomic_DNA"/>
</dbReference>
<protein>
    <submittedName>
        <fullName evidence="2">Uncharacterized protein</fullName>
    </submittedName>
</protein>
<evidence type="ECO:0000313" key="3">
    <source>
        <dbReference type="Proteomes" id="UP000010478"/>
    </source>
</evidence>
<dbReference type="OrthoDB" id="580884at2"/>
<dbReference type="KEGG" id="oni:Osc7112_6408"/>
<dbReference type="AlphaFoldDB" id="K9VSL9"/>
<geneLocation type="plasmid" evidence="2 3">
    <name>pOSC7112.01</name>
</geneLocation>
<proteinExistence type="predicted"/>
<organism evidence="2 3">
    <name type="scientific">Phormidium nigroviride PCC 7112</name>
    <dbReference type="NCBI Taxonomy" id="179408"/>
    <lineage>
        <taxon>Bacteria</taxon>
        <taxon>Bacillati</taxon>
        <taxon>Cyanobacteriota</taxon>
        <taxon>Cyanophyceae</taxon>
        <taxon>Oscillatoriophycideae</taxon>
        <taxon>Oscillatoriales</taxon>
        <taxon>Oscillatoriaceae</taxon>
        <taxon>Phormidium</taxon>
    </lineage>
</organism>
<dbReference type="HOGENOM" id="CLU_085981_0_0_3"/>
<feature type="chain" id="PRO_5003937027" evidence="1">
    <location>
        <begin position="25"/>
        <end position="250"/>
    </location>
</feature>
<gene>
    <name evidence="2" type="ORF">Osc7112_6408</name>
</gene>
<accession>K9VSL9</accession>